<keyword evidence="1" id="KW-0472">Membrane</keyword>
<gene>
    <name evidence="2" type="ORF">KXV57_002920</name>
</gene>
<protein>
    <submittedName>
        <fullName evidence="2">Uncharacterized protein</fullName>
    </submittedName>
</protein>
<evidence type="ECO:0000256" key="1">
    <source>
        <dbReference type="SAM" id="Phobius"/>
    </source>
</evidence>
<dbReference type="EMBL" id="JAIBSC010000183">
    <property type="protein sequence ID" value="KAH1893420.1"/>
    <property type="molecule type" value="Genomic_DNA"/>
</dbReference>
<comment type="caution">
    <text evidence="2">The sequence shown here is derived from an EMBL/GenBank/DDBJ whole genome shotgun (WGS) entry which is preliminary data.</text>
</comment>
<dbReference type="AlphaFoldDB" id="A0A9P8NAX0"/>
<reference evidence="2" key="1">
    <citation type="submission" date="2021-08" db="EMBL/GenBank/DDBJ databases">
        <title>Global Aspergillus fumigatus from environmental and clinical sources.</title>
        <authorList>
            <person name="Barber A."/>
            <person name="Sae-Ong T."/>
        </authorList>
    </citation>
    <scope>NUCLEOTIDE SEQUENCE</scope>
    <source>
        <strain evidence="2">NRZ-2016-071</strain>
    </source>
</reference>
<feature type="transmembrane region" description="Helical" evidence="1">
    <location>
        <begin position="68"/>
        <end position="88"/>
    </location>
</feature>
<proteinExistence type="predicted"/>
<sequence>MPSAMKIERVIHRLQKELNTLNGIDGLELDLAQNDGVETCRKQLLEDDSLEKRRRSERKKAKILLSKIYNVSPVLFVLFIISIPTYQWHLLEEKSTVPALRNWMESVTIPDRLRNEARKICDCFFDRLLNSKKTESVFDISLRDVLCFLQSRPESNTMVQLRCTLSGTPLPHINFDMQQTLGLIGSLEFSLELCEAIFRSSQAQSVAAESRRL</sequence>
<evidence type="ECO:0000313" key="3">
    <source>
        <dbReference type="Proteomes" id="UP000813423"/>
    </source>
</evidence>
<dbReference type="Proteomes" id="UP000813423">
    <property type="component" value="Unassembled WGS sequence"/>
</dbReference>
<keyword evidence="1" id="KW-0812">Transmembrane</keyword>
<accession>A0A9P8NAX0</accession>
<name>A0A9P8NAX0_ASPFM</name>
<keyword evidence="1" id="KW-1133">Transmembrane helix</keyword>
<organism evidence="2 3">
    <name type="scientific">Aspergillus fumigatus</name>
    <name type="common">Neosartorya fumigata</name>
    <dbReference type="NCBI Taxonomy" id="746128"/>
    <lineage>
        <taxon>Eukaryota</taxon>
        <taxon>Fungi</taxon>
        <taxon>Dikarya</taxon>
        <taxon>Ascomycota</taxon>
        <taxon>Pezizomycotina</taxon>
        <taxon>Eurotiomycetes</taxon>
        <taxon>Eurotiomycetidae</taxon>
        <taxon>Eurotiales</taxon>
        <taxon>Aspergillaceae</taxon>
        <taxon>Aspergillus</taxon>
        <taxon>Aspergillus subgen. Fumigati</taxon>
    </lineage>
</organism>
<evidence type="ECO:0000313" key="2">
    <source>
        <dbReference type="EMBL" id="KAH1893420.1"/>
    </source>
</evidence>